<organism evidence="2 3">
    <name type="scientific">Lacisediminihabitans profunda</name>
    <dbReference type="NCBI Taxonomy" id="2594790"/>
    <lineage>
        <taxon>Bacteria</taxon>
        <taxon>Bacillati</taxon>
        <taxon>Actinomycetota</taxon>
        <taxon>Actinomycetes</taxon>
        <taxon>Micrococcales</taxon>
        <taxon>Microbacteriaceae</taxon>
        <taxon>Lacisediminihabitans</taxon>
    </lineage>
</organism>
<reference evidence="2 3" key="1">
    <citation type="submission" date="2019-08" db="EMBL/GenBank/DDBJ databases">
        <title>Bacterial whole genome sequence for Glaciihabitans sp. CHu50b-6-2.</title>
        <authorList>
            <person name="Jin L."/>
        </authorList>
    </citation>
    <scope>NUCLEOTIDE SEQUENCE [LARGE SCALE GENOMIC DNA]</scope>
    <source>
        <strain evidence="2 3">CHu50b-6-2</strain>
    </source>
</reference>
<dbReference type="Pfam" id="PF04993">
    <property type="entry name" value="TfoX_N"/>
    <property type="match status" value="1"/>
</dbReference>
<dbReference type="EMBL" id="VRMG01000006">
    <property type="protein sequence ID" value="TXN30714.1"/>
    <property type="molecule type" value="Genomic_DNA"/>
</dbReference>
<dbReference type="Gene3D" id="3.30.1460.30">
    <property type="entry name" value="YgaC/TfoX-N like chaperone"/>
    <property type="match status" value="1"/>
</dbReference>
<evidence type="ECO:0000313" key="2">
    <source>
        <dbReference type="EMBL" id="TXN30714.1"/>
    </source>
</evidence>
<accession>A0A5C8UR52</accession>
<sequence length="84" mass="9054">MFGGLSFMVDERMAVAAGRDGDLLVRTDPTEHDALVRRGGVPARMGDHRPMGPGWLTVPSARISDDVELGYWVEVGIGSRRSSG</sequence>
<comment type="caution">
    <text evidence="2">The sequence shown here is derived from an EMBL/GenBank/DDBJ whole genome shotgun (WGS) entry which is preliminary data.</text>
</comment>
<dbReference type="InterPro" id="IPR007076">
    <property type="entry name" value="TfoX_N"/>
</dbReference>
<name>A0A5C8UR52_9MICO</name>
<evidence type="ECO:0000313" key="3">
    <source>
        <dbReference type="Proteomes" id="UP000321379"/>
    </source>
</evidence>
<dbReference type="Proteomes" id="UP000321379">
    <property type="component" value="Unassembled WGS sequence"/>
</dbReference>
<feature type="domain" description="TfoX N-terminal" evidence="1">
    <location>
        <begin position="1"/>
        <end position="76"/>
    </location>
</feature>
<keyword evidence="3" id="KW-1185">Reference proteome</keyword>
<dbReference type="AlphaFoldDB" id="A0A5C8UR52"/>
<evidence type="ECO:0000259" key="1">
    <source>
        <dbReference type="Pfam" id="PF04993"/>
    </source>
</evidence>
<dbReference type="SUPFAM" id="SSF159894">
    <property type="entry name" value="YgaC/TfoX-N like"/>
    <property type="match status" value="1"/>
</dbReference>
<proteinExistence type="predicted"/>
<protein>
    <submittedName>
        <fullName evidence="2">TfoX/Sxy family protein</fullName>
    </submittedName>
</protein>
<gene>
    <name evidence="2" type="ORF">FVP33_08795</name>
</gene>